<feature type="transmembrane region" description="Helical" evidence="9">
    <location>
        <begin position="16"/>
        <end position="34"/>
    </location>
</feature>
<proteinExistence type="predicted"/>
<keyword evidence="4" id="KW-0997">Cell inner membrane</keyword>
<feature type="transmembrane region" description="Helical" evidence="9">
    <location>
        <begin position="292"/>
        <end position="311"/>
    </location>
</feature>
<feature type="transmembrane region" description="Helical" evidence="9">
    <location>
        <begin position="163"/>
        <end position="185"/>
    </location>
</feature>
<evidence type="ECO:0000256" key="6">
    <source>
        <dbReference type="ARBA" id="ARBA00022989"/>
    </source>
</evidence>
<dbReference type="InterPro" id="IPR001851">
    <property type="entry name" value="ABC_transp_permease"/>
</dbReference>
<reference evidence="10" key="2">
    <citation type="journal article" date="2021" name="PeerJ">
        <title>Extensive microbial diversity within the chicken gut microbiome revealed by metagenomics and culture.</title>
        <authorList>
            <person name="Gilroy R."/>
            <person name="Ravi A."/>
            <person name="Getino M."/>
            <person name="Pursley I."/>
            <person name="Horton D.L."/>
            <person name="Alikhan N.F."/>
            <person name="Baker D."/>
            <person name="Gharbi K."/>
            <person name="Hall N."/>
            <person name="Watson M."/>
            <person name="Adriaenssens E.M."/>
            <person name="Foster-Nyarko E."/>
            <person name="Jarju S."/>
            <person name="Secka A."/>
            <person name="Antonio M."/>
            <person name="Oren A."/>
            <person name="Chaudhuri R.R."/>
            <person name="La Ragione R."/>
            <person name="Hildebrand F."/>
            <person name="Pallen M.J."/>
        </authorList>
    </citation>
    <scope>NUCLEOTIDE SEQUENCE</scope>
    <source>
        <strain evidence="10">CHK188-20938</strain>
    </source>
</reference>
<sequence length="320" mass="33457">MQSSSKKKSRFDISKYVVYIIFVLCIAIFGIWLGDSFFSVTNLLNVVRQSGAIAVMAIGMVFIIGLGHIDLSISSVVAVSALLIGVILRSTGNIFLAMLAALGFGALVGLCNGLCVTRLHMPAFLTTLGVQSILTGIAMWMTGTKAVPITNDTFLYWFGSGQVGGVIPILLFWAVAAMIIGHIVLSYTSYGRRVLASGGNVTAARYAGVNVKRVTVTAFMMQGILAALAGALYAGRTQAARWDFGEGVEMNVIAAVVLGGTAMSGGTGSAIGAVVGSVLIMMINNGLVIGRLGVAQQTLMQGVIIIIAVALSELGKKRRE</sequence>
<dbReference type="EMBL" id="DVOO01000030">
    <property type="protein sequence ID" value="HIV26221.1"/>
    <property type="molecule type" value="Genomic_DNA"/>
</dbReference>
<comment type="caution">
    <text evidence="10">The sequence shown here is derived from an EMBL/GenBank/DDBJ whole genome shotgun (WGS) entry which is preliminary data.</text>
</comment>
<feature type="transmembrane region" description="Helical" evidence="9">
    <location>
        <begin position="214"/>
        <end position="233"/>
    </location>
</feature>
<dbReference type="PANTHER" id="PTHR32196:SF71">
    <property type="entry name" value="AUTOINDUCER 2 IMPORT SYSTEM PERMEASE PROTEIN LSRD"/>
    <property type="match status" value="1"/>
</dbReference>
<gene>
    <name evidence="10" type="ORF">IAB71_10670</name>
</gene>
<evidence type="ECO:0000256" key="8">
    <source>
        <dbReference type="ARBA" id="ARBA00039381"/>
    </source>
</evidence>
<dbReference type="AlphaFoldDB" id="A0A9D1P452"/>
<keyword evidence="3" id="KW-1003">Cell membrane</keyword>
<reference evidence="10" key="1">
    <citation type="submission" date="2020-10" db="EMBL/GenBank/DDBJ databases">
        <authorList>
            <person name="Gilroy R."/>
        </authorList>
    </citation>
    <scope>NUCLEOTIDE SEQUENCE</scope>
    <source>
        <strain evidence="10">CHK188-20938</strain>
    </source>
</reference>
<protein>
    <recommendedName>
        <fullName evidence="8">Autoinducer 2 import system permease protein LsrD</fullName>
    </recommendedName>
</protein>
<keyword evidence="6 9" id="KW-1133">Transmembrane helix</keyword>
<dbReference type="Pfam" id="PF02653">
    <property type="entry name" value="BPD_transp_2"/>
    <property type="match status" value="1"/>
</dbReference>
<feature type="transmembrane region" description="Helical" evidence="9">
    <location>
        <begin position="94"/>
        <end position="116"/>
    </location>
</feature>
<organism evidence="10 11">
    <name type="scientific">Candidatus Scatomonas pullistercoris</name>
    <dbReference type="NCBI Taxonomy" id="2840920"/>
    <lineage>
        <taxon>Bacteria</taxon>
        <taxon>Bacillati</taxon>
        <taxon>Bacillota</taxon>
        <taxon>Clostridia</taxon>
        <taxon>Lachnospirales</taxon>
        <taxon>Lachnospiraceae</taxon>
        <taxon>Lachnospiraceae incertae sedis</taxon>
        <taxon>Candidatus Scatomonas</taxon>
    </lineage>
</organism>
<keyword evidence="7 9" id="KW-0472">Membrane</keyword>
<evidence type="ECO:0000256" key="1">
    <source>
        <dbReference type="ARBA" id="ARBA00004651"/>
    </source>
</evidence>
<evidence type="ECO:0000256" key="3">
    <source>
        <dbReference type="ARBA" id="ARBA00022475"/>
    </source>
</evidence>
<name>A0A9D1P452_9FIRM</name>
<feature type="transmembrane region" description="Helical" evidence="9">
    <location>
        <begin position="46"/>
        <end position="64"/>
    </location>
</feature>
<evidence type="ECO:0000256" key="2">
    <source>
        <dbReference type="ARBA" id="ARBA00022448"/>
    </source>
</evidence>
<evidence type="ECO:0000256" key="9">
    <source>
        <dbReference type="SAM" id="Phobius"/>
    </source>
</evidence>
<feature type="transmembrane region" description="Helical" evidence="9">
    <location>
        <begin position="71"/>
        <end position="88"/>
    </location>
</feature>
<evidence type="ECO:0000313" key="10">
    <source>
        <dbReference type="EMBL" id="HIV26221.1"/>
    </source>
</evidence>
<dbReference type="Proteomes" id="UP000824169">
    <property type="component" value="Unassembled WGS sequence"/>
</dbReference>
<evidence type="ECO:0000256" key="4">
    <source>
        <dbReference type="ARBA" id="ARBA00022519"/>
    </source>
</evidence>
<evidence type="ECO:0000256" key="7">
    <source>
        <dbReference type="ARBA" id="ARBA00023136"/>
    </source>
</evidence>
<evidence type="ECO:0000256" key="5">
    <source>
        <dbReference type="ARBA" id="ARBA00022692"/>
    </source>
</evidence>
<feature type="transmembrane region" description="Helical" evidence="9">
    <location>
        <begin position="253"/>
        <end position="280"/>
    </location>
</feature>
<comment type="subcellular location">
    <subcellularLocation>
        <location evidence="1">Cell membrane</location>
        <topology evidence="1">Multi-pass membrane protein</topology>
    </subcellularLocation>
</comment>
<evidence type="ECO:0000313" key="11">
    <source>
        <dbReference type="Proteomes" id="UP000824169"/>
    </source>
</evidence>
<feature type="transmembrane region" description="Helical" evidence="9">
    <location>
        <begin position="123"/>
        <end position="143"/>
    </location>
</feature>
<accession>A0A9D1P452</accession>
<dbReference type="CDD" id="cd06579">
    <property type="entry name" value="TM_PBP1_transp_AraH_like"/>
    <property type="match status" value="1"/>
</dbReference>
<dbReference type="GO" id="GO:0005886">
    <property type="term" value="C:plasma membrane"/>
    <property type="evidence" value="ECO:0007669"/>
    <property type="project" value="UniProtKB-SubCell"/>
</dbReference>
<keyword evidence="5 9" id="KW-0812">Transmembrane</keyword>
<dbReference type="PANTHER" id="PTHR32196">
    <property type="entry name" value="ABC TRANSPORTER PERMEASE PROTEIN YPHD-RELATED-RELATED"/>
    <property type="match status" value="1"/>
</dbReference>
<keyword evidence="2" id="KW-0813">Transport</keyword>
<dbReference type="GO" id="GO:0022857">
    <property type="term" value="F:transmembrane transporter activity"/>
    <property type="evidence" value="ECO:0007669"/>
    <property type="project" value="InterPro"/>
</dbReference>